<feature type="domain" description="MmeI-like N-terminal" evidence="5">
    <location>
        <begin position="20"/>
        <end position="182"/>
    </location>
</feature>
<dbReference type="InterPro" id="IPR046816">
    <property type="entry name" value="MmeI_Mtase"/>
</dbReference>
<dbReference type="Proteomes" id="UP000033607">
    <property type="component" value="Unassembled WGS sequence"/>
</dbReference>
<sequence length="909" mass="103809">MPATPESLQSFVNYCQQHLRGDEKSEAQIFLTKFFQAFGHQGTKEVGAEFEDRLTKGSAKGKTGFADLVWRSRAGVSGVLIEMKSKGENLSKHYAQLERYWMRIAPNRPRYAILCNFDEFWIFDFENQVDEPVDQVLLEQLPQRMGAFSFMEIGGQSPVFKNNQVAVTERTARRMGELYQLIYERAKKTEFRDFNEEQLQRFLLQCVMAMFSEDRGLLPRDLFVSLVQDCKDKKGSSYDIWGGLFQEMNRPGVTPAGRYKGVDYFNGGLFSTVQAIDLTSEELGLLDACARDNWSNIRPSIFGNIFEGAIDPVKRHAHGIHFTSEVDIRQIVRPTISDYWEDRINAANTIGELNTLQMELQGYRVLDPACGSGNFLYVAYQELKRIERLLMDKIAARKRSESSVAAISFVTPMQFFGMDTNPFAVQLARVTMMIARKIAIDKYELTNEPALPLDTLDQNIVCQDALFGQWVKADAVIGNPPFLGGKHLRMTLSDEYIDRVFNKFSDVKDSVDFCVYWFRLAHDHISETGRAGLVGTNSISQGKSRKAALEYITQNGGYIYEAISTQPWSGEAKVHVSLVNWCKQQPKHYHLDNHLVQQINSSLQSVIDVSQAVRLKANLNQCFQGVIPVGKGFIITEQQAEQWIKSDSKNQEVIKLFSMGSNLAKNPLGKPERWIIDFNDMSLEDAIEYKLPFEWVKANVKPERDKNRREVTRLNWWKYGEKRPAMRKALASLSGYFAVPRVSKWAIFIPASLNWLPGDLNIIVASDDFYILGVLLSSVHRVWVNAQSSTLKGDTRYTHNSCFETFPFPQNPDTKLVQQIRVTATELHEYRSEQMQKKQWGITKLYNAFFNEPSSQLYQLHAQLSKLVMQAYGFNENDDILERLLTLNQELAAKEKQGESIVGPGRPDE</sequence>
<keyword evidence="9" id="KW-0255">Endonuclease</keyword>
<dbReference type="Pfam" id="PF20464">
    <property type="entry name" value="MmeI_N"/>
    <property type="match status" value="1"/>
</dbReference>
<dbReference type="PANTHER" id="PTHR33841:SF1">
    <property type="entry name" value="DNA METHYLTRANSFERASE A"/>
    <property type="match status" value="1"/>
</dbReference>
<reference evidence="9 10" key="1">
    <citation type="submission" date="2015-06" db="EMBL/GenBank/DDBJ databases">
        <title>Draft genome assembly of filamentous brackish cyanobacterium Limnoraphis robusta strain CS-951.</title>
        <authorList>
            <person name="Willis A."/>
            <person name="Parks M."/>
            <person name="Burford M.A."/>
        </authorList>
    </citation>
    <scope>NUCLEOTIDE SEQUENCE [LARGE SCALE GENOMIC DNA]</scope>
    <source>
        <strain evidence="9 10">CS-951</strain>
    </source>
</reference>
<proteinExistence type="predicted"/>
<dbReference type="PANTHER" id="PTHR33841">
    <property type="entry name" value="DNA METHYLTRANSFERASE YEEA-RELATED"/>
    <property type="match status" value="1"/>
</dbReference>
<evidence type="ECO:0000313" key="9">
    <source>
        <dbReference type="EMBL" id="KKD34972.1"/>
    </source>
</evidence>
<feature type="domain" description="MmeI-like helicase spacer" evidence="6">
    <location>
        <begin position="197"/>
        <end position="270"/>
    </location>
</feature>
<comment type="catalytic activity">
    <reaction evidence="4">
        <text>a 2'-deoxyadenosine in DNA + S-adenosyl-L-methionine = an N(6)-methyl-2'-deoxyadenosine in DNA + S-adenosyl-L-homocysteine + H(+)</text>
        <dbReference type="Rhea" id="RHEA:15197"/>
        <dbReference type="Rhea" id="RHEA-COMP:12418"/>
        <dbReference type="Rhea" id="RHEA-COMP:12419"/>
        <dbReference type="ChEBI" id="CHEBI:15378"/>
        <dbReference type="ChEBI" id="CHEBI:57856"/>
        <dbReference type="ChEBI" id="CHEBI:59789"/>
        <dbReference type="ChEBI" id="CHEBI:90615"/>
        <dbReference type="ChEBI" id="CHEBI:90616"/>
        <dbReference type="EC" id="2.1.1.72"/>
    </reaction>
</comment>
<organism evidence="9 10">
    <name type="scientific">Limnoraphis robusta CS-951</name>
    <dbReference type="NCBI Taxonomy" id="1637645"/>
    <lineage>
        <taxon>Bacteria</taxon>
        <taxon>Bacillati</taxon>
        <taxon>Cyanobacteriota</taxon>
        <taxon>Cyanophyceae</taxon>
        <taxon>Oscillatoriophycideae</taxon>
        <taxon>Oscillatoriales</taxon>
        <taxon>Sirenicapillariaceae</taxon>
        <taxon>Limnoraphis</taxon>
    </lineage>
</organism>
<evidence type="ECO:0000256" key="1">
    <source>
        <dbReference type="ARBA" id="ARBA00011900"/>
    </source>
</evidence>
<dbReference type="Pfam" id="PF20465">
    <property type="entry name" value="MmeI_hel"/>
    <property type="match status" value="1"/>
</dbReference>
<evidence type="ECO:0000313" key="10">
    <source>
        <dbReference type="Proteomes" id="UP000033607"/>
    </source>
</evidence>
<evidence type="ECO:0000259" key="6">
    <source>
        <dbReference type="Pfam" id="PF20465"/>
    </source>
</evidence>
<dbReference type="InterPro" id="IPR046819">
    <property type="entry name" value="MmeI_hel"/>
</dbReference>
<dbReference type="InterPro" id="IPR050953">
    <property type="entry name" value="N4_N6_ade-DNA_methylase"/>
</dbReference>
<comment type="caution">
    <text evidence="9">The sequence shown here is derived from an EMBL/GenBank/DDBJ whole genome shotgun (WGS) entry which is preliminary data.</text>
</comment>
<dbReference type="EMBL" id="LATL02000056">
    <property type="protein sequence ID" value="KKD34972.1"/>
    <property type="molecule type" value="Genomic_DNA"/>
</dbReference>
<dbReference type="Gene3D" id="3.40.50.150">
    <property type="entry name" value="Vaccinia Virus protein VP39"/>
    <property type="match status" value="1"/>
</dbReference>
<dbReference type="GO" id="GO:0032259">
    <property type="term" value="P:methylation"/>
    <property type="evidence" value="ECO:0007669"/>
    <property type="project" value="UniProtKB-KW"/>
</dbReference>
<feature type="domain" description="MmeI-like target recognition" evidence="7">
    <location>
        <begin position="611"/>
        <end position="810"/>
    </location>
</feature>
<dbReference type="PROSITE" id="PS00092">
    <property type="entry name" value="N6_MTASE"/>
    <property type="match status" value="1"/>
</dbReference>
<accession>A0A0F5Y8K4</accession>
<dbReference type="Pfam" id="PF20473">
    <property type="entry name" value="MmeI_Mtase"/>
    <property type="match status" value="1"/>
</dbReference>
<dbReference type="PRINTS" id="PR00507">
    <property type="entry name" value="N12N6MTFRASE"/>
</dbReference>
<evidence type="ECO:0000259" key="5">
    <source>
        <dbReference type="Pfam" id="PF20464"/>
    </source>
</evidence>
<evidence type="ECO:0000256" key="2">
    <source>
        <dbReference type="ARBA" id="ARBA00022603"/>
    </source>
</evidence>
<dbReference type="RefSeq" id="WP_046281875.1">
    <property type="nucleotide sequence ID" value="NZ_LATL02000056.1"/>
</dbReference>
<dbReference type="EC" id="2.1.1.72" evidence="1"/>
<dbReference type="PATRIC" id="fig|1637645.4.peg.1013"/>
<dbReference type="InterPro" id="IPR046820">
    <property type="entry name" value="MmeI_TRD"/>
</dbReference>
<dbReference type="AlphaFoldDB" id="A0A0F5Y8K4"/>
<dbReference type="InterPro" id="IPR029063">
    <property type="entry name" value="SAM-dependent_MTases_sf"/>
</dbReference>
<dbReference type="REBASE" id="129017">
    <property type="entry name" value="Lro951ORF27870P"/>
</dbReference>
<evidence type="ECO:0000259" key="7">
    <source>
        <dbReference type="Pfam" id="PF20466"/>
    </source>
</evidence>
<dbReference type="Pfam" id="PF20466">
    <property type="entry name" value="MmeI_TRD"/>
    <property type="match status" value="1"/>
</dbReference>
<gene>
    <name evidence="9" type="ORF">WN50_27870</name>
</gene>
<dbReference type="GO" id="GO:0009007">
    <property type="term" value="F:site-specific DNA-methyltransferase (adenine-specific) activity"/>
    <property type="evidence" value="ECO:0007669"/>
    <property type="project" value="UniProtKB-EC"/>
</dbReference>
<dbReference type="OrthoDB" id="32195at2"/>
<evidence type="ECO:0000256" key="4">
    <source>
        <dbReference type="ARBA" id="ARBA00047942"/>
    </source>
</evidence>
<keyword evidence="9" id="KW-0378">Hydrolase</keyword>
<keyword evidence="9" id="KW-0540">Nuclease</keyword>
<protein>
    <recommendedName>
        <fullName evidence="1">site-specific DNA-methyltransferase (adenine-specific)</fullName>
        <ecNumber evidence="1">2.1.1.72</ecNumber>
    </recommendedName>
</protein>
<dbReference type="InterPro" id="IPR046817">
    <property type="entry name" value="MmeI_N"/>
</dbReference>
<evidence type="ECO:0000256" key="3">
    <source>
        <dbReference type="ARBA" id="ARBA00022679"/>
    </source>
</evidence>
<dbReference type="SUPFAM" id="SSF53335">
    <property type="entry name" value="S-adenosyl-L-methionine-dependent methyltransferases"/>
    <property type="match status" value="1"/>
</dbReference>
<feature type="domain" description="MmeI-like DNA-methyltransferase" evidence="8">
    <location>
        <begin position="348"/>
        <end position="582"/>
    </location>
</feature>
<dbReference type="GO" id="GO:0004519">
    <property type="term" value="F:endonuclease activity"/>
    <property type="evidence" value="ECO:0007669"/>
    <property type="project" value="UniProtKB-KW"/>
</dbReference>
<keyword evidence="3" id="KW-0808">Transferase</keyword>
<keyword evidence="2" id="KW-0489">Methyltransferase</keyword>
<dbReference type="InterPro" id="IPR002052">
    <property type="entry name" value="DNA_methylase_N6_adenine_CS"/>
</dbReference>
<evidence type="ECO:0000259" key="8">
    <source>
        <dbReference type="Pfam" id="PF20473"/>
    </source>
</evidence>
<dbReference type="GO" id="GO:0003676">
    <property type="term" value="F:nucleic acid binding"/>
    <property type="evidence" value="ECO:0007669"/>
    <property type="project" value="InterPro"/>
</dbReference>
<name>A0A0F5Y8K4_9CYAN</name>